<dbReference type="PANTHER" id="PTHR12790:SF0">
    <property type="entry name" value="RNA POLYMERASE I-SPECIFIC TRANSCRIPTION INITIATION FACTOR RRN3-RELATED"/>
    <property type="match status" value="1"/>
</dbReference>
<proteinExistence type="inferred from homology"/>
<dbReference type="GO" id="GO:0005634">
    <property type="term" value="C:nucleus"/>
    <property type="evidence" value="ECO:0007669"/>
    <property type="project" value="TreeGrafter"/>
</dbReference>
<dbReference type="InterPro" id="IPR007991">
    <property type="entry name" value="RNA_pol_I_trans_ini_fac_RRN3"/>
</dbReference>
<dbReference type="InParanoid" id="A0A2V0NP10"/>
<evidence type="ECO:0000313" key="4">
    <source>
        <dbReference type="Proteomes" id="UP000247498"/>
    </source>
</evidence>
<dbReference type="PANTHER" id="PTHR12790">
    <property type="entry name" value="TRANSCRIPTION INITIATION FACTOR IA RRN3"/>
    <property type="match status" value="1"/>
</dbReference>
<evidence type="ECO:0000256" key="2">
    <source>
        <dbReference type="SAM" id="MobiDB-lite"/>
    </source>
</evidence>
<keyword evidence="4" id="KW-1185">Reference proteome</keyword>
<dbReference type="Proteomes" id="UP000247498">
    <property type="component" value="Unassembled WGS sequence"/>
</dbReference>
<dbReference type="GO" id="GO:0006361">
    <property type="term" value="P:transcription initiation at RNA polymerase I promoter"/>
    <property type="evidence" value="ECO:0007669"/>
    <property type="project" value="InterPro"/>
</dbReference>
<feature type="compositionally biased region" description="Low complexity" evidence="2">
    <location>
        <begin position="693"/>
        <end position="705"/>
    </location>
</feature>
<dbReference type="Pfam" id="PF05327">
    <property type="entry name" value="RRN3"/>
    <property type="match status" value="1"/>
</dbReference>
<reference evidence="3 4" key="1">
    <citation type="journal article" date="2018" name="Sci. Rep.">
        <title>Raphidocelis subcapitata (=Pseudokirchneriella subcapitata) provides an insight into genome evolution and environmental adaptations in the Sphaeropleales.</title>
        <authorList>
            <person name="Suzuki S."/>
            <person name="Yamaguchi H."/>
            <person name="Nakajima N."/>
            <person name="Kawachi M."/>
        </authorList>
    </citation>
    <scope>NUCLEOTIDE SEQUENCE [LARGE SCALE GENOMIC DNA]</scope>
    <source>
        <strain evidence="3 4">NIES-35</strain>
    </source>
</reference>
<dbReference type="GO" id="GO:0001181">
    <property type="term" value="F:RNA polymerase I general transcription initiation factor activity"/>
    <property type="evidence" value="ECO:0007669"/>
    <property type="project" value="InterPro"/>
</dbReference>
<dbReference type="EMBL" id="BDRX01000007">
    <property type="protein sequence ID" value="GBF88999.1"/>
    <property type="molecule type" value="Genomic_DNA"/>
</dbReference>
<dbReference type="STRING" id="307507.A0A2V0NP10"/>
<evidence type="ECO:0000256" key="1">
    <source>
        <dbReference type="ARBA" id="ARBA00010098"/>
    </source>
</evidence>
<comment type="caution">
    <text evidence="3">The sequence shown here is derived from an EMBL/GenBank/DDBJ whole genome shotgun (WGS) entry which is preliminary data.</text>
</comment>
<protein>
    <submittedName>
        <fullName evidence="3">Uncharacterized protein</fullName>
    </submittedName>
</protein>
<accession>A0A2V0NP10</accession>
<name>A0A2V0NP10_9CHLO</name>
<feature type="region of interest" description="Disordered" evidence="2">
    <location>
        <begin position="281"/>
        <end position="331"/>
    </location>
</feature>
<dbReference type="FunCoup" id="A0A2V0NP10">
    <property type="interactions" value="1771"/>
</dbReference>
<feature type="region of interest" description="Disordered" evidence="2">
    <location>
        <begin position="668"/>
        <end position="741"/>
    </location>
</feature>
<dbReference type="AlphaFoldDB" id="A0A2V0NP10"/>
<feature type="compositionally biased region" description="Gly residues" evidence="2">
    <location>
        <begin position="671"/>
        <end position="687"/>
    </location>
</feature>
<sequence>MTPALQDGGPDQSVDLGAELRRSVLGALVAKAKGGSSAAYTTLVRDLVVLKRRLEADSADCEAEFSLAQLLRALTGCVSSLRERKHEALLAEVLSIRVWLMPKDVRAALLDALVNLMVANGAFTHNCLQALLFSLLPPPGAAAAADEPGAEWAPAAAALEVQGEVLCAIEKSLQLIPTLPTTLLPMLLQNLPHKTRDRVTQCLYLRASLALAERPVGAPLREGLLLGVVDHLLSLDVEIKWEDIVDVKTGQEQEEGSSEEEEDPEDIFELEGMQELDIHGQPINPHAAAGARPPGLRGGWEGGAGAADAGGAGGGGGGAEGAEASGRPPVDEAVDKLDSMMELVLQHMARRCEAGQLPQLWATLLAAFERSLLHTHRSKFTQYLLFRACAEDPARCCGAFVSALLSRLRDARQAPITRAAAAAYLASFLARCALVPEAVVVDVLSQLAAACTDYAARAGGGGSGGGSGGGGGGVVKLSSAGSGAGDAAAGSGAGGAQAAGGDAQRHAVFYAMVQALLYVLCYHMEPLVHQQRQHPGASPAHAAAVKALVRGAVVPLLGHPRLAPLAVCLPSVSAEFVRQAAALGLADLAPLLAAAGAAAQPQPQPQPQAGGEQAGAAAAAAAAPLVRPAVRPLEMFFPFDPYLLRRSARYLSLDSTYVRWRGGHPEAAPADGGGAGAGEGAAGAAGGGDDDALLGGSESSSGSGSDSEDEGVTSSSDFGDDEDHHMAASLDGPGSMTPPGLGLGAGGAGAGAAAAAAAAGLAAMHRAASIGRLRPVGVAAAAAARQQQRLAAVAGLSVSGPSPDALMLGASLVSSGGLPESYGGGGAGGAAAMGGSPGGVTPLGTSPAPMSFTPYGEYMQSIPARLNGQA</sequence>
<evidence type="ECO:0000313" key="3">
    <source>
        <dbReference type="EMBL" id="GBF88999.1"/>
    </source>
</evidence>
<dbReference type="OrthoDB" id="26970at2759"/>
<feature type="compositionally biased region" description="Gly residues" evidence="2">
    <location>
        <begin position="296"/>
        <end position="320"/>
    </location>
</feature>
<gene>
    <name evidence="3" type="ORF">Rsub_01498</name>
</gene>
<dbReference type="GO" id="GO:0001042">
    <property type="term" value="F:RNA polymerase I core binding"/>
    <property type="evidence" value="ECO:0007669"/>
    <property type="project" value="TreeGrafter"/>
</dbReference>
<comment type="similarity">
    <text evidence="1">Belongs to the RRN3 family.</text>
</comment>
<organism evidence="3 4">
    <name type="scientific">Raphidocelis subcapitata</name>
    <dbReference type="NCBI Taxonomy" id="307507"/>
    <lineage>
        <taxon>Eukaryota</taxon>
        <taxon>Viridiplantae</taxon>
        <taxon>Chlorophyta</taxon>
        <taxon>core chlorophytes</taxon>
        <taxon>Chlorophyceae</taxon>
        <taxon>CS clade</taxon>
        <taxon>Sphaeropleales</taxon>
        <taxon>Selenastraceae</taxon>
        <taxon>Raphidocelis</taxon>
    </lineage>
</organism>